<dbReference type="HAMAP" id="MF_00210">
    <property type="entry name" value="EPSP_synth"/>
    <property type="match status" value="1"/>
</dbReference>
<keyword evidence="3 7" id="KW-0028">Amino-acid biosynthesis</keyword>
<sequence>MSLRPARLAGTITVPANKSVAQRALIASALAGERLADPPQLRIENPGADIVSTAHAMADLGALSIDVLTDDLLVATCYGAPETLGAPDSPLVLDCGNSGTGMRLLMGALAGLLADREGAVTLTGDSSLSSRPMERVAAPLREMGARIETSKGTAPVTITGPAPLHSIDIELPVPSAQVLAALCFAALAAPGTTRITLPGPSRDHTERFFAFCGVDIRREGAPQTRTTITGPARLALREFSVPGDESSAAFWLVAATIHPDADLTLPSVGLNPTRTALIATLRHMGADITVTPDDTTGPEPSGTIEVRSAPLLSPITIAGAETADLIDELPILALAMAGAGGTSELRDAAEMRVKESDRIALTCAMLTAAGIDVTETPDGWRITGSPRRYPSADAPPVTIRTDGDHRIAMAAAILTASQLAPRAIIADDPHCAAVSYPGFAADLAAVTERRDAPQQ</sequence>
<dbReference type="InterPro" id="IPR006264">
    <property type="entry name" value="EPSP_synthase"/>
</dbReference>
<feature type="binding site" evidence="7">
    <location>
        <position position="177"/>
    </location>
    <ligand>
        <name>phosphoenolpyruvate</name>
        <dbReference type="ChEBI" id="CHEBI:58702"/>
    </ligand>
</feature>
<dbReference type="GO" id="GO:0009073">
    <property type="term" value="P:aromatic amino acid family biosynthetic process"/>
    <property type="evidence" value="ECO:0007669"/>
    <property type="project" value="UniProtKB-KW"/>
</dbReference>
<keyword evidence="11" id="KW-1185">Reference proteome</keyword>
<dbReference type="Proteomes" id="UP000199288">
    <property type="component" value="Unassembled WGS sequence"/>
</dbReference>
<dbReference type="PROSITE" id="PS00885">
    <property type="entry name" value="EPSP_SYNTHASE_2"/>
    <property type="match status" value="1"/>
</dbReference>
<feature type="binding site" evidence="7">
    <location>
        <position position="131"/>
    </location>
    <ligand>
        <name>phosphoenolpyruvate</name>
        <dbReference type="ChEBI" id="CHEBI:58702"/>
    </ligand>
</feature>
<dbReference type="GO" id="GO:0005737">
    <property type="term" value="C:cytoplasm"/>
    <property type="evidence" value="ECO:0007669"/>
    <property type="project" value="UniProtKB-SubCell"/>
</dbReference>
<dbReference type="InterPro" id="IPR013792">
    <property type="entry name" value="RNA3'P_cycl/enolpyr_Trfase_a/b"/>
</dbReference>
<evidence type="ECO:0000259" key="9">
    <source>
        <dbReference type="Pfam" id="PF00275"/>
    </source>
</evidence>
<protein>
    <recommendedName>
        <fullName evidence="7">3-phosphoshikimate 1-carboxyvinyltransferase</fullName>
        <ecNumber evidence="7">2.5.1.19</ecNumber>
    </recommendedName>
    <alternativeName>
        <fullName evidence="7">5-enolpyruvylshikimate-3-phosphate synthase</fullName>
        <shortName evidence="7">EPSP synthase</shortName>
        <shortName evidence="7">EPSPS</shortName>
    </alternativeName>
</protein>
<keyword evidence="4 7" id="KW-0808">Transferase</keyword>
<reference evidence="11" key="1">
    <citation type="submission" date="2016-10" db="EMBL/GenBank/DDBJ databases">
        <authorList>
            <person name="Varghese N."/>
            <person name="Submissions S."/>
        </authorList>
    </citation>
    <scope>NUCLEOTIDE SEQUENCE [LARGE SCALE GENOMIC DNA]</scope>
    <source>
        <strain evidence="11">KPR-1</strain>
    </source>
</reference>
<feature type="domain" description="Enolpyruvate transferase" evidence="9">
    <location>
        <begin position="5"/>
        <end position="442"/>
    </location>
</feature>
<dbReference type="InterPro" id="IPR036968">
    <property type="entry name" value="Enolpyruvate_Tfrase_sf"/>
</dbReference>
<dbReference type="Pfam" id="PF00275">
    <property type="entry name" value="EPSP_synthase"/>
    <property type="match status" value="1"/>
</dbReference>
<evidence type="ECO:0000256" key="5">
    <source>
        <dbReference type="ARBA" id="ARBA00023141"/>
    </source>
</evidence>
<comment type="caution">
    <text evidence="7">Lacks conserved residue(s) required for the propagation of feature annotation.</text>
</comment>
<keyword evidence="5 7" id="KW-0057">Aromatic amino acid biosynthesis</keyword>
<dbReference type="SUPFAM" id="SSF55205">
    <property type="entry name" value="EPT/RTPC-like"/>
    <property type="match status" value="1"/>
</dbReference>
<evidence type="ECO:0000256" key="2">
    <source>
        <dbReference type="ARBA" id="ARBA00009948"/>
    </source>
</evidence>
<dbReference type="GO" id="GO:0003866">
    <property type="term" value="F:3-phosphoshikimate 1-carboxyvinyltransferase activity"/>
    <property type="evidence" value="ECO:0007669"/>
    <property type="project" value="UniProtKB-UniRule"/>
</dbReference>
<dbReference type="EC" id="2.5.1.19" evidence="7"/>
<comment type="subcellular location">
    <subcellularLocation>
        <location evidence="7">Cytoplasm</location>
    </subcellularLocation>
</comment>
<comment type="subunit">
    <text evidence="7">Monomer.</text>
</comment>
<dbReference type="CDD" id="cd01556">
    <property type="entry name" value="EPSP_synthase"/>
    <property type="match status" value="1"/>
</dbReference>
<evidence type="ECO:0000256" key="6">
    <source>
        <dbReference type="ARBA" id="ARBA00044633"/>
    </source>
</evidence>
<comment type="function">
    <text evidence="7">Catalyzes the transfer of the enolpyruvyl moiety of phosphoenolpyruvate (PEP) to the 5-hydroxyl of shikimate-3-phosphate (S3P) to produce enolpyruvyl shikimate-3-phosphate and inorganic phosphate.</text>
</comment>
<dbReference type="NCBIfam" id="TIGR01356">
    <property type="entry name" value="aroA"/>
    <property type="match status" value="1"/>
</dbReference>
<dbReference type="PIRSF" id="PIRSF000505">
    <property type="entry name" value="EPSPS"/>
    <property type="match status" value="1"/>
</dbReference>
<feature type="active site" description="Proton acceptor" evidence="7">
    <location>
        <position position="327"/>
    </location>
</feature>
<evidence type="ECO:0000256" key="8">
    <source>
        <dbReference type="SAM" id="MobiDB-lite"/>
    </source>
</evidence>
<feature type="binding site" evidence="7">
    <location>
        <position position="327"/>
    </location>
    <ligand>
        <name>3-phosphoshikimate</name>
        <dbReference type="ChEBI" id="CHEBI:145989"/>
    </ligand>
</feature>
<dbReference type="InterPro" id="IPR023193">
    <property type="entry name" value="EPSP_synthase_CS"/>
</dbReference>
<evidence type="ECO:0000256" key="7">
    <source>
        <dbReference type="HAMAP-Rule" id="MF_00210"/>
    </source>
</evidence>
<name>A0A1H4A3R2_9ACTO</name>
<feature type="binding site" evidence="7">
    <location>
        <position position="23"/>
    </location>
    <ligand>
        <name>3-phosphoshikimate</name>
        <dbReference type="ChEBI" id="CHEBI:145989"/>
    </ligand>
</feature>
<evidence type="ECO:0000313" key="10">
    <source>
        <dbReference type="EMBL" id="SEA30418.1"/>
    </source>
</evidence>
<feature type="binding site" evidence="7">
    <location>
        <position position="177"/>
    </location>
    <ligand>
        <name>3-phosphoshikimate</name>
        <dbReference type="ChEBI" id="CHEBI:145989"/>
    </ligand>
</feature>
<proteinExistence type="inferred from homology"/>
<organism evidence="10 11">
    <name type="scientific">Bowdeniella nasicola</name>
    <dbReference type="NCBI Taxonomy" id="208480"/>
    <lineage>
        <taxon>Bacteria</taxon>
        <taxon>Bacillati</taxon>
        <taxon>Actinomycetota</taxon>
        <taxon>Actinomycetes</taxon>
        <taxon>Actinomycetales</taxon>
        <taxon>Actinomycetaceae</taxon>
        <taxon>Bowdeniella</taxon>
    </lineage>
</organism>
<gene>
    <name evidence="7" type="primary">aroA</name>
    <name evidence="10" type="ORF">SAMN02910418_01313</name>
</gene>
<dbReference type="GO" id="GO:0009423">
    <property type="term" value="P:chorismate biosynthetic process"/>
    <property type="evidence" value="ECO:0007669"/>
    <property type="project" value="UniProtKB-UniRule"/>
</dbReference>
<dbReference type="EMBL" id="FNQV01000007">
    <property type="protein sequence ID" value="SEA30418.1"/>
    <property type="molecule type" value="Genomic_DNA"/>
</dbReference>
<feature type="binding site" evidence="7">
    <location>
        <position position="354"/>
    </location>
    <ligand>
        <name>3-phosphoshikimate</name>
        <dbReference type="ChEBI" id="CHEBI:145989"/>
    </ligand>
</feature>
<dbReference type="PANTHER" id="PTHR21090">
    <property type="entry name" value="AROM/DEHYDROQUINATE SYNTHASE"/>
    <property type="match status" value="1"/>
</dbReference>
<comment type="similarity">
    <text evidence="2 7">Belongs to the EPSP synthase family.</text>
</comment>
<evidence type="ECO:0000313" key="11">
    <source>
        <dbReference type="Proteomes" id="UP000199288"/>
    </source>
</evidence>
<feature type="binding site" evidence="7">
    <location>
        <position position="18"/>
    </location>
    <ligand>
        <name>3-phosphoshikimate</name>
        <dbReference type="ChEBI" id="CHEBI:145989"/>
    </ligand>
</feature>
<dbReference type="RefSeq" id="WP_092563904.1">
    <property type="nucleotide sequence ID" value="NZ_FNQV01000007.1"/>
</dbReference>
<feature type="binding site" evidence="7">
    <location>
        <position position="406"/>
    </location>
    <ligand>
        <name>phosphoenolpyruvate</name>
        <dbReference type="ChEBI" id="CHEBI:58702"/>
    </ligand>
</feature>
<dbReference type="GO" id="GO:0008652">
    <property type="term" value="P:amino acid biosynthetic process"/>
    <property type="evidence" value="ECO:0007669"/>
    <property type="project" value="UniProtKB-KW"/>
</dbReference>
<dbReference type="Gene3D" id="3.65.10.10">
    <property type="entry name" value="Enolpyruvate transferase domain"/>
    <property type="match status" value="2"/>
</dbReference>
<evidence type="ECO:0000256" key="1">
    <source>
        <dbReference type="ARBA" id="ARBA00004811"/>
    </source>
</evidence>
<dbReference type="UniPathway" id="UPA00053">
    <property type="reaction ID" value="UER00089"/>
</dbReference>
<dbReference type="PROSITE" id="PS00104">
    <property type="entry name" value="EPSP_SYNTHASE_1"/>
    <property type="match status" value="1"/>
</dbReference>
<dbReference type="InterPro" id="IPR001986">
    <property type="entry name" value="Enolpyruvate_Tfrase_dom"/>
</dbReference>
<evidence type="ECO:0000256" key="3">
    <source>
        <dbReference type="ARBA" id="ARBA00022605"/>
    </source>
</evidence>
<feature type="binding site" evidence="7">
    <location>
        <position position="358"/>
    </location>
    <ligand>
        <name>phosphoenolpyruvate</name>
        <dbReference type="ChEBI" id="CHEBI:58702"/>
    </ligand>
</feature>
<feature type="binding site" evidence="7">
    <location>
        <position position="18"/>
    </location>
    <ligand>
        <name>phosphoenolpyruvate</name>
        <dbReference type="ChEBI" id="CHEBI:58702"/>
    </ligand>
</feature>
<dbReference type="PANTHER" id="PTHR21090:SF5">
    <property type="entry name" value="PENTAFUNCTIONAL AROM POLYPEPTIDE"/>
    <property type="match status" value="1"/>
</dbReference>
<dbReference type="AlphaFoldDB" id="A0A1H4A3R2"/>
<feature type="binding site" evidence="7">
    <location>
        <position position="19"/>
    </location>
    <ligand>
        <name>3-phosphoshikimate</name>
        <dbReference type="ChEBI" id="CHEBI:145989"/>
    </ligand>
</feature>
<feature type="binding site" evidence="7">
    <location>
        <position position="99"/>
    </location>
    <ligand>
        <name>phosphoenolpyruvate</name>
        <dbReference type="ChEBI" id="CHEBI:58702"/>
    </ligand>
</feature>
<accession>A0A1H4A3R2</accession>
<keyword evidence="7" id="KW-0963">Cytoplasm</keyword>
<feature type="region of interest" description="Disordered" evidence="8">
    <location>
        <begin position="377"/>
        <end position="396"/>
    </location>
</feature>
<evidence type="ECO:0000256" key="4">
    <source>
        <dbReference type="ARBA" id="ARBA00022679"/>
    </source>
</evidence>
<comment type="catalytic activity">
    <reaction evidence="6">
        <text>3-phosphoshikimate + phosphoenolpyruvate = 5-O-(1-carboxyvinyl)-3-phosphoshikimate + phosphate</text>
        <dbReference type="Rhea" id="RHEA:21256"/>
        <dbReference type="ChEBI" id="CHEBI:43474"/>
        <dbReference type="ChEBI" id="CHEBI:57701"/>
        <dbReference type="ChEBI" id="CHEBI:58702"/>
        <dbReference type="ChEBI" id="CHEBI:145989"/>
        <dbReference type="EC" id="2.5.1.19"/>
    </reaction>
    <physiologicalReaction direction="left-to-right" evidence="6">
        <dbReference type="Rhea" id="RHEA:21257"/>
    </physiologicalReaction>
</comment>
<dbReference type="OrthoDB" id="9809920at2"/>
<comment type="pathway">
    <text evidence="1 7">Metabolic intermediate biosynthesis; chorismate biosynthesis; chorismate from D-erythrose 4-phosphate and phosphoenolpyruvate: step 6/7.</text>
</comment>
<feature type="binding site" evidence="7">
    <location>
        <position position="175"/>
    </location>
    <ligand>
        <name>3-phosphoshikimate</name>
        <dbReference type="ChEBI" id="CHEBI:145989"/>
    </ligand>
</feature>